<reference evidence="2" key="1">
    <citation type="journal article" date="2019" name="Int. J. Syst. Evol. Microbiol.">
        <title>The Global Catalogue of Microorganisms (GCM) 10K type strain sequencing project: providing services to taxonomists for standard genome sequencing and annotation.</title>
        <authorList>
            <consortium name="The Broad Institute Genomics Platform"/>
            <consortium name="The Broad Institute Genome Sequencing Center for Infectious Disease"/>
            <person name="Wu L."/>
            <person name="Ma J."/>
        </authorList>
    </citation>
    <scope>NUCLEOTIDE SEQUENCE [LARGE SCALE GENOMIC DNA]</scope>
    <source>
        <strain evidence="2">JCM 18531</strain>
    </source>
</reference>
<evidence type="ECO:0000313" key="1">
    <source>
        <dbReference type="EMBL" id="GAA4706625.1"/>
    </source>
</evidence>
<dbReference type="Proteomes" id="UP001499974">
    <property type="component" value="Unassembled WGS sequence"/>
</dbReference>
<gene>
    <name evidence="1" type="ORF">GCM10023349_26050</name>
</gene>
<dbReference type="EMBL" id="BAABKM010000002">
    <property type="protein sequence ID" value="GAA4706625.1"/>
    <property type="molecule type" value="Genomic_DNA"/>
</dbReference>
<protein>
    <recommendedName>
        <fullName evidence="3">Dimethyladenosine transferase</fullName>
    </recommendedName>
</protein>
<dbReference type="SUPFAM" id="SSF55961">
    <property type="entry name" value="Bet v1-like"/>
    <property type="match status" value="1"/>
</dbReference>
<dbReference type="RefSeq" id="WP_345521733.1">
    <property type="nucleotide sequence ID" value="NZ_BAABKM010000002.1"/>
</dbReference>
<dbReference type="InterPro" id="IPR023393">
    <property type="entry name" value="START-like_dom_sf"/>
</dbReference>
<organism evidence="1 2">
    <name type="scientific">Nocardioides conyzicola</name>
    <dbReference type="NCBI Taxonomy" id="1651781"/>
    <lineage>
        <taxon>Bacteria</taxon>
        <taxon>Bacillati</taxon>
        <taxon>Actinomycetota</taxon>
        <taxon>Actinomycetes</taxon>
        <taxon>Propionibacteriales</taxon>
        <taxon>Nocardioidaceae</taxon>
        <taxon>Nocardioides</taxon>
    </lineage>
</organism>
<dbReference type="Gene3D" id="3.30.530.20">
    <property type="match status" value="1"/>
</dbReference>
<accession>A0ABP8XH03</accession>
<comment type="caution">
    <text evidence="1">The sequence shown here is derived from an EMBL/GenBank/DDBJ whole genome shotgun (WGS) entry which is preliminary data.</text>
</comment>
<name>A0ABP8XH03_9ACTN</name>
<evidence type="ECO:0008006" key="3">
    <source>
        <dbReference type="Google" id="ProtNLM"/>
    </source>
</evidence>
<dbReference type="InterPro" id="IPR019587">
    <property type="entry name" value="Polyketide_cyclase/dehydratase"/>
</dbReference>
<keyword evidence="2" id="KW-1185">Reference proteome</keyword>
<dbReference type="Pfam" id="PF10604">
    <property type="entry name" value="Polyketide_cyc2"/>
    <property type="match status" value="1"/>
</dbReference>
<proteinExistence type="predicted"/>
<evidence type="ECO:0000313" key="2">
    <source>
        <dbReference type="Proteomes" id="UP001499974"/>
    </source>
</evidence>
<sequence length="149" mass="16190">MSASDVSASTTIAAPAATIFAIVADPRQHARIDGSGTVQGAVDGPERLELGSTFGMKMKIGAPYRTKNKVVEYEPDRLISWRHIGTHRWRYELEPVDGGTKVTETWDLSHCNGVTKWALGAMGYPKRHQKGIEQTLVKLKAAAEADAVS</sequence>